<name>A0AA48HH20_9ALTE</name>
<dbReference type="InterPro" id="IPR010344">
    <property type="entry name" value="YbjH"/>
</dbReference>
<keyword evidence="3" id="KW-1185">Reference proteome</keyword>
<organism evidence="2 3">
    <name type="scientific">Planctobacterium marinum</name>
    <dbReference type="NCBI Taxonomy" id="1631968"/>
    <lineage>
        <taxon>Bacteria</taxon>
        <taxon>Pseudomonadati</taxon>
        <taxon>Pseudomonadota</taxon>
        <taxon>Gammaproteobacteria</taxon>
        <taxon>Alteromonadales</taxon>
        <taxon>Alteromonadaceae</taxon>
        <taxon>Planctobacterium</taxon>
    </lineage>
</organism>
<evidence type="ECO:0000256" key="1">
    <source>
        <dbReference type="SAM" id="SignalP"/>
    </source>
</evidence>
<evidence type="ECO:0000313" key="2">
    <source>
        <dbReference type="EMBL" id="BDX04511.1"/>
    </source>
</evidence>
<dbReference type="RefSeq" id="WP_338290286.1">
    <property type="nucleotide sequence ID" value="NZ_AP027272.1"/>
</dbReference>
<sequence>MKKGYLVKTSLALLFGSVSTAMADDVPRLNNDREMFSFSDLGGVGLLQTPTSRMMQDGDFTLGYKDNGEYRFWSASLQLFPWLETTVRYTDFRNLLYSSDPNFSGNQTAKDKGIDIKLKLLEESYWIPQLAVGFRDFGGTGFFESEYLTASKRFGHFDFHLGIGWGYLGNAGTISNPLCDIADRFCSRDEFGGFGVDQGGQLEVGDFFSGNASLIGGIEYQSPWQPLRFKVEYEGNDYTDERAAPLVQDSRWNFGINYLYEGFDFSLSWERGNTFGFGVNYTFNFHKASQYKVQPEKESLKERNPDLALKDVDTDELASKVSQSGIAVRDFRLEEDKFVVYGTRNFYRNQDEAIERIGRAIAQQVPDDIKTYHIVETNGAVPLVETVIDAEEFIAIANRDKVEDDLSVAYERKNPDPELMAKKADTEFTGFYGDMRTYWTQSFGSPEAFYLFQFGVYLNGGYAFNKHTTLNTNVRVNLLDNFDNFNFTVDAFSSSVPRVRTYVREYIQKSNVSVDSLFAHWIDNITDDIYVQAYGGYLETMYGGIGGEIYYQPVDSNIGFGVDLNYVKQRSFENDYDFRDYEAFTGHANIYWQPEFWEDVKLSFNVGQFLAKDKGVRFEFERKFDSGVTVGAYAAITDISAEEYGEGSFTKGFFISVPFDIFSLRPSMSRGRIPWSPISRDGGQPLLRPVQLHNLTSARSPFVD</sequence>
<evidence type="ECO:0000313" key="3">
    <source>
        <dbReference type="Proteomes" id="UP001333710"/>
    </source>
</evidence>
<dbReference type="EMBL" id="AP027272">
    <property type="protein sequence ID" value="BDX04511.1"/>
    <property type="molecule type" value="Genomic_DNA"/>
</dbReference>
<keyword evidence="1" id="KW-0732">Signal</keyword>
<reference evidence="2" key="1">
    <citation type="submission" date="2023-01" db="EMBL/GenBank/DDBJ databases">
        <title>Complete genome sequence of Planctobacterium marinum strain Dej080120_11.</title>
        <authorList>
            <person name="Ueki S."/>
            <person name="Maruyama F."/>
        </authorList>
    </citation>
    <scope>NUCLEOTIDE SEQUENCE</scope>
    <source>
        <strain evidence="2">Dej080120_11</strain>
    </source>
</reference>
<accession>A0AA48HH20</accession>
<dbReference type="Proteomes" id="UP001333710">
    <property type="component" value="Chromosome"/>
</dbReference>
<protein>
    <submittedName>
        <fullName evidence="2">Membrane protein</fullName>
    </submittedName>
</protein>
<gene>
    <name evidence="2" type="primary">yjbH</name>
    <name evidence="2" type="ORF">MACH26_00320</name>
</gene>
<dbReference type="Pfam" id="PF06082">
    <property type="entry name" value="YjbH"/>
    <property type="match status" value="1"/>
</dbReference>
<dbReference type="SUPFAM" id="SSF56935">
    <property type="entry name" value="Porins"/>
    <property type="match status" value="1"/>
</dbReference>
<feature type="signal peptide" evidence="1">
    <location>
        <begin position="1"/>
        <end position="23"/>
    </location>
</feature>
<feature type="chain" id="PRO_5041306374" evidence="1">
    <location>
        <begin position="24"/>
        <end position="704"/>
    </location>
</feature>
<proteinExistence type="predicted"/>
<dbReference type="KEGG" id="pmaw:MACH26_00320"/>
<dbReference type="AlphaFoldDB" id="A0AA48HH20"/>